<evidence type="ECO:0000313" key="2">
    <source>
        <dbReference type="EMBL" id="KPH73676.1"/>
    </source>
</evidence>
<dbReference type="SUPFAM" id="SSF47336">
    <property type="entry name" value="ACP-like"/>
    <property type="match status" value="1"/>
</dbReference>
<dbReference type="NCBIfam" id="NF005480">
    <property type="entry name" value="PRK07081.1"/>
    <property type="match status" value="1"/>
</dbReference>
<dbReference type="RefSeq" id="WP_054212128.1">
    <property type="nucleotide sequence ID" value="NZ_LGSZ01000095.1"/>
</dbReference>
<comment type="caution">
    <text evidence="2">The sequence shown here is derived from an EMBL/GenBank/DDBJ whole genome shotgun (WGS) entry which is preliminary data.</text>
</comment>
<proteinExistence type="predicted"/>
<dbReference type="PROSITE" id="PS50075">
    <property type="entry name" value="CARRIER"/>
    <property type="match status" value="1"/>
</dbReference>
<keyword evidence="3" id="KW-1185">Reference proteome</keyword>
<gene>
    <name evidence="2" type="ORF">AE618_26440</name>
</gene>
<dbReference type="Pfam" id="PF00550">
    <property type="entry name" value="PP-binding"/>
    <property type="match status" value="1"/>
</dbReference>
<protein>
    <submittedName>
        <fullName evidence="2">Acyl carrier protein</fullName>
    </submittedName>
</protein>
<dbReference type="InterPro" id="IPR036736">
    <property type="entry name" value="ACP-like_sf"/>
</dbReference>
<dbReference type="Proteomes" id="UP000037822">
    <property type="component" value="Unassembled WGS sequence"/>
</dbReference>
<sequence length="81" mass="8974">MKSRIRDILKTTARLPVDVAALADDADLYNAGLTSFGTVELMMALEEAFEVEFPDKMMNRRNFASVAAIENAILSIQSEHV</sequence>
<evidence type="ECO:0000313" key="3">
    <source>
        <dbReference type="Proteomes" id="UP000037822"/>
    </source>
</evidence>
<dbReference type="AlphaFoldDB" id="A0A0N0M790"/>
<dbReference type="EMBL" id="LGSZ01000095">
    <property type="protein sequence ID" value="KPH73676.1"/>
    <property type="molecule type" value="Genomic_DNA"/>
</dbReference>
<dbReference type="OrthoDB" id="7284767at2"/>
<accession>A0A0N0M790</accession>
<name>A0A0N0M790_9HYPH</name>
<feature type="domain" description="Carrier" evidence="1">
    <location>
        <begin position="1"/>
        <end position="77"/>
    </location>
</feature>
<reference evidence="2 3" key="1">
    <citation type="submission" date="2015-07" db="EMBL/GenBank/DDBJ databases">
        <title>Whole genome sequencing of Bosea vaviloviae isolated from cave pool.</title>
        <authorList>
            <person name="Tan N.E.H."/>
            <person name="Lee Y.P."/>
            <person name="Gan H.M."/>
            <person name="Barton H."/>
            <person name="Savka M.A."/>
        </authorList>
    </citation>
    <scope>NUCLEOTIDE SEQUENCE [LARGE SCALE GENOMIC DNA]</scope>
    <source>
        <strain evidence="2 3">SD260</strain>
    </source>
</reference>
<dbReference type="InterPro" id="IPR009081">
    <property type="entry name" value="PP-bd_ACP"/>
</dbReference>
<dbReference type="PATRIC" id="fig|1526658.3.peg.4832"/>
<organism evidence="2 3">
    <name type="scientific">Bosea vaviloviae</name>
    <dbReference type="NCBI Taxonomy" id="1526658"/>
    <lineage>
        <taxon>Bacteria</taxon>
        <taxon>Pseudomonadati</taxon>
        <taxon>Pseudomonadota</taxon>
        <taxon>Alphaproteobacteria</taxon>
        <taxon>Hyphomicrobiales</taxon>
        <taxon>Boseaceae</taxon>
        <taxon>Bosea</taxon>
    </lineage>
</organism>
<evidence type="ECO:0000259" key="1">
    <source>
        <dbReference type="PROSITE" id="PS50075"/>
    </source>
</evidence>
<dbReference type="Gene3D" id="1.10.1200.10">
    <property type="entry name" value="ACP-like"/>
    <property type="match status" value="1"/>
</dbReference>